<accession>A0ABZ0RKN3</accession>
<comment type="subcellular location">
    <subcellularLocation>
        <location evidence="1">Secreted</location>
    </subcellularLocation>
</comment>
<dbReference type="CDD" id="cd10918">
    <property type="entry name" value="CE4_NodB_like_5s_6s"/>
    <property type="match status" value="1"/>
</dbReference>
<dbReference type="SUPFAM" id="SSF88713">
    <property type="entry name" value="Glycoside hydrolase/deacetylase"/>
    <property type="match status" value="1"/>
</dbReference>
<dbReference type="PROSITE" id="PS51677">
    <property type="entry name" value="NODB"/>
    <property type="match status" value="1"/>
</dbReference>
<feature type="chain" id="PRO_5047549946" evidence="3">
    <location>
        <begin position="26"/>
        <end position="313"/>
    </location>
</feature>
<evidence type="ECO:0000256" key="1">
    <source>
        <dbReference type="ARBA" id="ARBA00004613"/>
    </source>
</evidence>
<name>A0ABZ0RKN3_9BACT</name>
<dbReference type="InterPro" id="IPR051398">
    <property type="entry name" value="Polysacch_Deacetylase"/>
</dbReference>
<evidence type="ECO:0000256" key="3">
    <source>
        <dbReference type="SAM" id="SignalP"/>
    </source>
</evidence>
<dbReference type="GO" id="GO:0016787">
    <property type="term" value="F:hydrolase activity"/>
    <property type="evidence" value="ECO:0007669"/>
    <property type="project" value="UniProtKB-KW"/>
</dbReference>
<dbReference type="EMBL" id="CP138858">
    <property type="protein sequence ID" value="WPJ96765.1"/>
    <property type="molecule type" value="Genomic_DNA"/>
</dbReference>
<dbReference type="EC" id="3.-.-.-" evidence="5"/>
<evidence type="ECO:0000313" key="5">
    <source>
        <dbReference type="EMBL" id="WPJ96765.1"/>
    </source>
</evidence>
<dbReference type="RefSeq" id="WP_319833622.1">
    <property type="nucleotide sequence ID" value="NZ_CP138858.1"/>
</dbReference>
<feature type="signal peptide" evidence="3">
    <location>
        <begin position="1"/>
        <end position="25"/>
    </location>
</feature>
<dbReference type="PANTHER" id="PTHR34216">
    <property type="match status" value="1"/>
</dbReference>
<keyword evidence="6" id="KW-1185">Reference proteome</keyword>
<reference evidence="5 6" key="1">
    <citation type="submission" date="2023-11" db="EMBL/GenBank/DDBJ databases">
        <title>Coraliomargarita sp. nov., isolated from marine algae.</title>
        <authorList>
            <person name="Lee J.K."/>
            <person name="Baek J.H."/>
            <person name="Kim J.M."/>
            <person name="Choi D.G."/>
            <person name="Jeon C.O."/>
        </authorList>
    </citation>
    <scope>NUCLEOTIDE SEQUENCE [LARGE SCALE GENOMIC DNA]</scope>
    <source>
        <strain evidence="5 6">J2-16</strain>
    </source>
</reference>
<dbReference type="InterPro" id="IPR002509">
    <property type="entry name" value="NODB_dom"/>
</dbReference>
<gene>
    <name evidence="5" type="ORF">SH580_03475</name>
</gene>
<keyword evidence="5" id="KW-0378">Hydrolase</keyword>
<dbReference type="Pfam" id="PF01522">
    <property type="entry name" value="Polysacc_deac_1"/>
    <property type="match status" value="1"/>
</dbReference>
<proteinExistence type="predicted"/>
<dbReference type="Gene3D" id="3.20.20.370">
    <property type="entry name" value="Glycoside hydrolase/deacetylase"/>
    <property type="match status" value="1"/>
</dbReference>
<evidence type="ECO:0000313" key="6">
    <source>
        <dbReference type="Proteomes" id="UP001324993"/>
    </source>
</evidence>
<keyword evidence="2 3" id="KW-0732">Signal</keyword>
<feature type="domain" description="NodB homology" evidence="4">
    <location>
        <begin position="41"/>
        <end position="242"/>
    </location>
</feature>
<dbReference type="PANTHER" id="PTHR34216:SF3">
    <property type="entry name" value="POLY-BETA-1,6-N-ACETYL-D-GLUCOSAMINE N-DEACETYLASE"/>
    <property type="match status" value="1"/>
</dbReference>
<sequence length="313" mass="35364">MKIINQSRTVAQLALLFLTAGSVLAEVPEIRICEYHDNKDAAISLTFDDGLLDHATVVQPMLKESGIRATFFIVPKYTDMALKQRAHPSKRQFASWEQIRSIAADGHEMGNHSSTHANLKNASEELLQHEVVDALSYIEAQTGQRPQTFCFSGNSRDQRALEFVLQHHVNARTYQYGIGRNFEIDRFSAWLTGQIQKRQWSVLMIHSILDDYNGYDPLPDEEKDFQDLLDQLNDCRDDLWIDTFAAVSKYVALRDSASIQLLNGGTQYVVKSDLDAAVYDVPLTVEVRQGEQSIYQSVSINEVIDLPQAGAQR</sequence>
<dbReference type="Proteomes" id="UP001324993">
    <property type="component" value="Chromosome"/>
</dbReference>
<evidence type="ECO:0000259" key="4">
    <source>
        <dbReference type="PROSITE" id="PS51677"/>
    </source>
</evidence>
<evidence type="ECO:0000256" key="2">
    <source>
        <dbReference type="ARBA" id="ARBA00022729"/>
    </source>
</evidence>
<organism evidence="5 6">
    <name type="scientific">Coraliomargarita algicola</name>
    <dbReference type="NCBI Taxonomy" id="3092156"/>
    <lineage>
        <taxon>Bacteria</taxon>
        <taxon>Pseudomonadati</taxon>
        <taxon>Verrucomicrobiota</taxon>
        <taxon>Opitutia</taxon>
        <taxon>Puniceicoccales</taxon>
        <taxon>Coraliomargaritaceae</taxon>
        <taxon>Coraliomargarita</taxon>
    </lineage>
</organism>
<protein>
    <submittedName>
        <fullName evidence="5">Polysaccharide deacetylase family protein</fullName>
        <ecNumber evidence="5">3.-.-.-</ecNumber>
    </submittedName>
</protein>
<dbReference type="InterPro" id="IPR011330">
    <property type="entry name" value="Glyco_hydro/deAcase_b/a-brl"/>
</dbReference>